<accession>A0A8I6SH99</accession>
<dbReference type="OMA" id="KCCCCAS"/>
<feature type="transmembrane region" description="Helical" evidence="1">
    <location>
        <begin position="75"/>
        <end position="96"/>
    </location>
</feature>
<keyword evidence="1" id="KW-0472">Membrane</keyword>
<feature type="transmembrane region" description="Helical" evidence="1">
    <location>
        <begin position="134"/>
        <end position="162"/>
    </location>
</feature>
<evidence type="ECO:0000313" key="3">
    <source>
        <dbReference type="Proteomes" id="UP000494040"/>
    </source>
</evidence>
<evidence type="ECO:0000313" key="2">
    <source>
        <dbReference type="EnsemblMetazoa" id="XP_024081271.1"/>
    </source>
</evidence>
<organism evidence="2 3">
    <name type="scientific">Cimex lectularius</name>
    <name type="common">Bed bug</name>
    <name type="synonym">Acanthia lectularia</name>
    <dbReference type="NCBI Taxonomy" id="79782"/>
    <lineage>
        <taxon>Eukaryota</taxon>
        <taxon>Metazoa</taxon>
        <taxon>Ecdysozoa</taxon>
        <taxon>Arthropoda</taxon>
        <taxon>Hexapoda</taxon>
        <taxon>Insecta</taxon>
        <taxon>Pterygota</taxon>
        <taxon>Neoptera</taxon>
        <taxon>Paraneoptera</taxon>
        <taxon>Hemiptera</taxon>
        <taxon>Heteroptera</taxon>
        <taxon>Panheteroptera</taxon>
        <taxon>Cimicomorpha</taxon>
        <taxon>Cimicidae</taxon>
        <taxon>Cimex</taxon>
    </lineage>
</organism>
<keyword evidence="3" id="KW-1185">Reference proteome</keyword>
<feature type="transmembrane region" description="Helical" evidence="1">
    <location>
        <begin position="103"/>
        <end position="128"/>
    </location>
</feature>
<dbReference type="EnsemblMetazoa" id="XM_024225503.1">
    <property type="protein sequence ID" value="XP_024081271.1"/>
    <property type="gene ID" value="LOC106673779"/>
</dbReference>
<proteinExistence type="predicted"/>
<name>A0A8I6SH99_CIMLE</name>
<keyword evidence="1" id="KW-0812">Transmembrane</keyword>
<feature type="transmembrane region" description="Helical" evidence="1">
    <location>
        <begin position="29"/>
        <end position="55"/>
    </location>
</feature>
<dbReference type="PANTHER" id="PTHR34609">
    <property type="entry name" value="GEO08273P1-RELATED"/>
    <property type="match status" value="1"/>
</dbReference>
<dbReference type="InterPro" id="IPR031720">
    <property type="entry name" value="DUF4728"/>
</dbReference>
<dbReference type="OrthoDB" id="8190053at2759"/>
<dbReference type="GeneID" id="106673779"/>
<protein>
    <submittedName>
        <fullName evidence="2">Uncharacterized protein</fullName>
    </submittedName>
</protein>
<dbReference type="PANTHER" id="PTHR34609:SF17">
    <property type="entry name" value="GEO08273P1-RELATED"/>
    <property type="match status" value="1"/>
</dbReference>
<dbReference type="InterPro" id="IPR053077">
    <property type="entry name" value="MARVEL_domain_protein_3"/>
</dbReference>
<dbReference type="RefSeq" id="XP_024081271.1">
    <property type="nucleotide sequence ID" value="XM_024225503.1"/>
</dbReference>
<dbReference type="Proteomes" id="UP000494040">
    <property type="component" value="Unassembled WGS sequence"/>
</dbReference>
<dbReference type="AlphaFoldDB" id="A0A8I6SH99"/>
<reference evidence="2" key="1">
    <citation type="submission" date="2022-01" db="UniProtKB">
        <authorList>
            <consortium name="EnsemblMetazoa"/>
        </authorList>
    </citation>
    <scope>IDENTIFICATION</scope>
</reference>
<keyword evidence="1" id="KW-1133">Transmembrane helix</keyword>
<sequence length="180" mass="20215">MTAHATTQHRYVNIANQWKMPLLNTCCGLSLKVGTVISGILGILFGAGTLVIILVTKVKMRTIIIDTLPPEIVKIILAINLVMTILISLLLIIGALKRNRWLMLPWVLLAIMLAIGMAVSIIYTAVVFIMHEEVFSACLWLVFGLISVAIFIYLWFVVFSYYKLVEEEKGRGPYGRPPRR</sequence>
<dbReference type="Pfam" id="PF15860">
    <property type="entry name" value="DUF4728"/>
    <property type="match status" value="1"/>
</dbReference>
<evidence type="ECO:0000256" key="1">
    <source>
        <dbReference type="SAM" id="Phobius"/>
    </source>
</evidence>